<dbReference type="GO" id="GO:0046872">
    <property type="term" value="F:metal ion binding"/>
    <property type="evidence" value="ECO:0007669"/>
    <property type="project" value="InterPro"/>
</dbReference>
<dbReference type="GO" id="GO:0003993">
    <property type="term" value="F:acid phosphatase activity"/>
    <property type="evidence" value="ECO:0007669"/>
    <property type="project" value="InterPro"/>
</dbReference>
<dbReference type="InterPro" id="IPR008963">
    <property type="entry name" value="Purple_acid_Pase-like_N"/>
</dbReference>
<evidence type="ECO:0000256" key="2">
    <source>
        <dbReference type="SAM" id="SignalP"/>
    </source>
</evidence>
<dbReference type="Pfam" id="PF16656">
    <property type="entry name" value="Pur_ac_phosph_N"/>
    <property type="match status" value="1"/>
</dbReference>
<dbReference type="InterPro" id="IPR015914">
    <property type="entry name" value="PAPs_N"/>
</dbReference>
<evidence type="ECO:0000313" key="5">
    <source>
        <dbReference type="Proteomes" id="UP000253919"/>
    </source>
</evidence>
<feature type="domain" description="Purple acid phosphatase N-terminal" evidence="3">
    <location>
        <begin position="54"/>
        <end position="129"/>
    </location>
</feature>
<accession>A0A369QF08</accession>
<protein>
    <recommendedName>
        <fullName evidence="3">Purple acid phosphatase N-terminal domain-containing protein</fullName>
    </recommendedName>
</protein>
<reference evidence="4 5" key="1">
    <citation type="submission" date="2018-04" db="EMBL/GenBank/DDBJ databases">
        <title>Adhaeribacter sp. HMF7616 genome sequencing and assembly.</title>
        <authorList>
            <person name="Kang H."/>
            <person name="Kang J."/>
            <person name="Cha I."/>
            <person name="Kim H."/>
            <person name="Joh K."/>
        </authorList>
    </citation>
    <scope>NUCLEOTIDE SEQUENCE [LARGE SCALE GENOMIC DNA]</scope>
    <source>
        <strain evidence="4 5">HMF7616</strain>
    </source>
</reference>
<dbReference type="PANTHER" id="PTHR22953:SF153">
    <property type="entry name" value="PURPLE ACID PHOSPHATASE"/>
    <property type="match status" value="1"/>
</dbReference>
<dbReference type="RefSeq" id="WP_199474053.1">
    <property type="nucleotide sequence ID" value="NZ_QASA01000001.1"/>
</dbReference>
<sequence>MNTRNSLLISLLLLLNAIVLLTAPETRAQTKPAAPAKVRKPGLQPDLIRGPYLQMATPTGMTIRWRTNAYDRSRVMYGTSPEQLTQLVDDSTLVMDHVIRLENLKPATKYYYAISSFADTIQWGQDNYFYTFPEAGKRDVTYRIAALGDCGNNSMNQRNVRDELNKYLGNNYLNAWILLGDNAYSDGTDAEFQAKFFNIYKDDLLKNTRFTHRRATTITTI</sequence>
<evidence type="ECO:0000259" key="3">
    <source>
        <dbReference type="Pfam" id="PF16656"/>
    </source>
</evidence>
<dbReference type="InterPro" id="IPR029052">
    <property type="entry name" value="Metallo-depent_PP-like"/>
</dbReference>
<dbReference type="SUPFAM" id="SSF49363">
    <property type="entry name" value="Purple acid phosphatase, N-terminal domain"/>
    <property type="match status" value="1"/>
</dbReference>
<organism evidence="4 5">
    <name type="scientific">Adhaeribacter pallidiroseus</name>
    <dbReference type="NCBI Taxonomy" id="2072847"/>
    <lineage>
        <taxon>Bacteria</taxon>
        <taxon>Pseudomonadati</taxon>
        <taxon>Bacteroidota</taxon>
        <taxon>Cytophagia</taxon>
        <taxon>Cytophagales</taxon>
        <taxon>Hymenobacteraceae</taxon>
        <taxon>Adhaeribacter</taxon>
    </lineage>
</organism>
<dbReference type="Proteomes" id="UP000253919">
    <property type="component" value="Unassembled WGS sequence"/>
</dbReference>
<evidence type="ECO:0000313" key="4">
    <source>
        <dbReference type="EMBL" id="RDC61837.1"/>
    </source>
</evidence>
<dbReference type="Gene3D" id="3.60.21.10">
    <property type="match status" value="1"/>
</dbReference>
<keyword evidence="5" id="KW-1185">Reference proteome</keyword>
<name>A0A369QF08_9BACT</name>
<evidence type="ECO:0000256" key="1">
    <source>
        <dbReference type="ARBA" id="ARBA00022729"/>
    </source>
</evidence>
<dbReference type="EMBL" id="QASA01000001">
    <property type="protein sequence ID" value="RDC61837.1"/>
    <property type="molecule type" value="Genomic_DNA"/>
</dbReference>
<dbReference type="InterPro" id="IPR039331">
    <property type="entry name" value="PAPs-like"/>
</dbReference>
<dbReference type="SUPFAM" id="SSF56300">
    <property type="entry name" value="Metallo-dependent phosphatases"/>
    <property type="match status" value="1"/>
</dbReference>
<proteinExistence type="predicted"/>
<feature type="chain" id="PRO_5016571282" description="Purple acid phosphatase N-terminal domain-containing protein" evidence="2">
    <location>
        <begin position="29"/>
        <end position="221"/>
    </location>
</feature>
<dbReference type="AlphaFoldDB" id="A0A369QF08"/>
<dbReference type="Gene3D" id="2.60.40.380">
    <property type="entry name" value="Purple acid phosphatase-like, N-terminal"/>
    <property type="match status" value="1"/>
</dbReference>
<gene>
    <name evidence="4" type="ORF">AHMF7616_00426</name>
</gene>
<keyword evidence="1 2" id="KW-0732">Signal</keyword>
<dbReference type="PANTHER" id="PTHR22953">
    <property type="entry name" value="ACID PHOSPHATASE RELATED"/>
    <property type="match status" value="1"/>
</dbReference>
<feature type="signal peptide" evidence="2">
    <location>
        <begin position="1"/>
        <end position="28"/>
    </location>
</feature>
<comment type="caution">
    <text evidence="4">The sequence shown here is derived from an EMBL/GenBank/DDBJ whole genome shotgun (WGS) entry which is preliminary data.</text>
</comment>